<comment type="caution">
    <text evidence="10">The sequence shown here is derived from an EMBL/GenBank/DDBJ whole genome shotgun (WGS) entry which is preliminary data.</text>
</comment>
<dbReference type="InterPro" id="IPR013083">
    <property type="entry name" value="Znf_RING/FYVE/PHD"/>
</dbReference>
<dbReference type="GO" id="GO:0008270">
    <property type="term" value="F:zinc ion binding"/>
    <property type="evidence" value="ECO:0007669"/>
    <property type="project" value="UniProtKB-KW"/>
</dbReference>
<dbReference type="GO" id="GO:0016567">
    <property type="term" value="P:protein ubiquitination"/>
    <property type="evidence" value="ECO:0007669"/>
    <property type="project" value="InterPro"/>
</dbReference>
<feature type="domain" description="DWNN" evidence="9">
    <location>
        <begin position="5"/>
        <end position="78"/>
    </location>
</feature>
<dbReference type="InterPro" id="IPR014891">
    <property type="entry name" value="DWNN_domain"/>
</dbReference>
<evidence type="ECO:0000256" key="6">
    <source>
        <dbReference type="PROSITE-ProRule" id="PRU00047"/>
    </source>
</evidence>
<dbReference type="OrthoDB" id="106784at2759"/>
<keyword evidence="11" id="KW-1185">Reference proteome</keyword>
<keyword evidence="4" id="KW-0862">Zinc</keyword>
<proteinExistence type="predicted"/>
<dbReference type="Gene3D" id="3.10.20.90">
    <property type="entry name" value="Phosphatidylinositol 3-kinase Catalytic Subunit, Chain A, domain 1"/>
    <property type="match status" value="1"/>
</dbReference>
<dbReference type="CDD" id="cd16620">
    <property type="entry name" value="vRING-HC-C4C4_RBBP6"/>
    <property type="match status" value="1"/>
</dbReference>
<dbReference type="AlphaFoldDB" id="A0A9P4II09"/>
<feature type="region of interest" description="Disordered" evidence="7">
    <location>
        <begin position="549"/>
        <end position="591"/>
    </location>
</feature>
<dbReference type="Gene3D" id="3.30.40.10">
    <property type="entry name" value="Zinc/RING finger domain, C3HC4 (zinc finger)"/>
    <property type="match status" value="1"/>
</dbReference>
<evidence type="ECO:0000313" key="11">
    <source>
        <dbReference type="Proteomes" id="UP000799772"/>
    </source>
</evidence>
<feature type="compositionally biased region" description="Polar residues" evidence="7">
    <location>
        <begin position="393"/>
        <end position="406"/>
    </location>
</feature>
<dbReference type="SUPFAM" id="SSF57850">
    <property type="entry name" value="RING/U-box"/>
    <property type="match status" value="1"/>
</dbReference>
<evidence type="ECO:0000256" key="5">
    <source>
        <dbReference type="ARBA" id="ARBA00023242"/>
    </source>
</evidence>
<dbReference type="PROSITE" id="PS50158">
    <property type="entry name" value="ZF_CCHC"/>
    <property type="match status" value="1"/>
</dbReference>
<gene>
    <name evidence="10" type="ORF">NA57DRAFT_35083</name>
</gene>
<feature type="domain" description="CCHC-type" evidence="8">
    <location>
        <begin position="183"/>
        <end position="197"/>
    </location>
</feature>
<organism evidence="10 11">
    <name type="scientific">Rhizodiscina lignyota</name>
    <dbReference type="NCBI Taxonomy" id="1504668"/>
    <lineage>
        <taxon>Eukaryota</taxon>
        <taxon>Fungi</taxon>
        <taxon>Dikarya</taxon>
        <taxon>Ascomycota</taxon>
        <taxon>Pezizomycotina</taxon>
        <taxon>Dothideomycetes</taxon>
        <taxon>Pleosporomycetidae</taxon>
        <taxon>Aulographales</taxon>
        <taxon>Rhizodiscinaceae</taxon>
        <taxon>Rhizodiscina</taxon>
    </lineage>
</organism>
<dbReference type="SMART" id="SM01180">
    <property type="entry name" value="DWNN"/>
    <property type="match status" value="1"/>
</dbReference>
<dbReference type="SUPFAM" id="SSF57756">
    <property type="entry name" value="Retrovirus zinc finger-like domains"/>
    <property type="match status" value="1"/>
</dbReference>
<feature type="compositionally biased region" description="Polar residues" evidence="7">
    <location>
        <begin position="442"/>
        <end position="451"/>
    </location>
</feature>
<keyword evidence="3 6" id="KW-0863">Zinc-finger</keyword>
<evidence type="ECO:0000256" key="3">
    <source>
        <dbReference type="ARBA" id="ARBA00022771"/>
    </source>
</evidence>
<dbReference type="Pfam" id="PF13696">
    <property type="entry name" value="zf-CCHC_2"/>
    <property type="match status" value="1"/>
</dbReference>
<dbReference type="GO" id="GO:0003676">
    <property type="term" value="F:nucleic acid binding"/>
    <property type="evidence" value="ECO:0007669"/>
    <property type="project" value="InterPro"/>
</dbReference>
<protein>
    <submittedName>
        <fullName evidence="10">DWNN-domain-containing protein</fullName>
    </submittedName>
</protein>
<reference evidence="10" key="1">
    <citation type="journal article" date="2020" name="Stud. Mycol.">
        <title>101 Dothideomycetes genomes: a test case for predicting lifestyles and emergence of pathogens.</title>
        <authorList>
            <person name="Haridas S."/>
            <person name="Albert R."/>
            <person name="Binder M."/>
            <person name="Bloem J."/>
            <person name="Labutti K."/>
            <person name="Salamov A."/>
            <person name="Andreopoulos B."/>
            <person name="Baker S."/>
            <person name="Barry K."/>
            <person name="Bills G."/>
            <person name="Bluhm B."/>
            <person name="Cannon C."/>
            <person name="Castanera R."/>
            <person name="Culley D."/>
            <person name="Daum C."/>
            <person name="Ezra D."/>
            <person name="Gonzalez J."/>
            <person name="Henrissat B."/>
            <person name="Kuo A."/>
            <person name="Liang C."/>
            <person name="Lipzen A."/>
            <person name="Lutzoni F."/>
            <person name="Magnuson J."/>
            <person name="Mondo S."/>
            <person name="Nolan M."/>
            <person name="Ohm R."/>
            <person name="Pangilinan J."/>
            <person name="Park H.-J."/>
            <person name="Ramirez L."/>
            <person name="Alfaro M."/>
            <person name="Sun H."/>
            <person name="Tritt A."/>
            <person name="Yoshinaga Y."/>
            <person name="Zwiers L.-H."/>
            <person name="Turgeon B."/>
            <person name="Goodwin S."/>
            <person name="Spatafora J."/>
            <person name="Crous P."/>
            <person name="Grigoriev I."/>
        </authorList>
    </citation>
    <scope>NUCLEOTIDE SEQUENCE</scope>
    <source>
        <strain evidence="10">CBS 133067</strain>
    </source>
</reference>
<dbReference type="InterPro" id="IPR036875">
    <property type="entry name" value="Znf_CCHC_sf"/>
</dbReference>
<dbReference type="Proteomes" id="UP000799772">
    <property type="component" value="Unassembled WGS sequence"/>
</dbReference>
<evidence type="ECO:0000256" key="4">
    <source>
        <dbReference type="ARBA" id="ARBA00022833"/>
    </source>
</evidence>
<feature type="region of interest" description="Disordered" evidence="7">
    <location>
        <begin position="357"/>
        <end position="457"/>
    </location>
</feature>
<sequence>MSSSVFFKFKSSKEVRKITFDGTGISVFELKREIISLSQMGNGSDFDLAIYSDDSNEEYDDDTTIIPRSTTVIARRSPATKSGHGKAARYVSGQAPIMAKNAYRTEASQKQGGANASAGNNGFAEMNNAMTEEDKIAAMFKADATQWEQQKQHMANAKPVYHGKFKGRQANVPDHDPPPGYICYRCHEKGHWIQACPTNDDPTFEAKPKIKRTTGIPNSFLKTVEKPVAVANDGFTDDRQPTGVMINAKGEYVVAEPDKASWEQFQAKAKASKEEQSLADNGNKELQDRGLECPIDKRLFVDPMKTPCCGKTYCNECIENALVDSDLTCPNCGTTGVLIDNLATDEEMKAKIKAYEEERAAEQKAKQSPKSPKPASPVEPSMDAKTDTKPDQQRSATPSKSASNSPVAAPVQPTGPASPKKRPAEEELKNDRIPTGPAAMRKTNSQQSQKAPNGIDDEFFKTMNNLTGITMPPNGQFPPAFSGFPNMNGNMNGMQFPNTMMGMPPMMPGMMNQMNQMMPNGNWGWGMNGMAGNQQMQNGMGRGGGFANQQKTVFSEPFPNEEDNAYMRRPVNPHRHQNRQRRVRPSDYTEL</sequence>
<dbReference type="Gene3D" id="4.10.60.10">
    <property type="entry name" value="Zinc finger, CCHC-type"/>
    <property type="match status" value="1"/>
</dbReference>
<dbReference type="PANTHER" id="PTHR15439:SF0">
    <property type="entry name" value="CELL DIVISION CYCLE AND APOPTOSIS REGULATOR PROTEIN 1-RELATED"/>
    <property type="match status" value="1"/>
</dbReference>
<dbReference type="InterPro" id="IPR025829">
    <property type="entry name" value="Zn_knuckle_CX2CX3GHX4C"/>
</dbReference>
<evidence type="ECO:0000259" key="8">
    <source>
        <dbReference type="PROSITE" id="PS50158"/>
    </source>
</evidence>
<dbReference type="GO" id="GO:0006397">
    <property type="term" value="P:mRNA processing"/>
    <property type="evidence" value="ECO:0007669"/>
    <property type="project" value="InterPro"/>
</dbReference>
<dbReference type="PANTHER" id="PTHR15439">
    <property type="entry name" value="RETINOBLASTOMA-BINDING PROTEIN 6"/>
    <property type="match status" value="1"/>
</dbReference>
<dbReference type="InterPro" id="IPR001878">
    <property type="entry name" value="Znf_CCHC"/>
</dbReference>
<feature type="compositionally biased region" description="Basic and acidic residues" evidence="7">
    <location>
        <begin position="382"/>
        <end position="392"/>
    </location>
</feature>
<accession>A0A9P4II09</accession>
<evidence type="ECO:0000256" key="2">
    <source>
        <dbReference type="ARBA" id="ARBA00022723"/>
    </source>
</evidence>
<dbReference type="GO" id="GO:0006511">
    <property type="term" value="P:ubiquitin-dependent protein catabolic process"/>
    <property type="evidence" value="ECO:0007669"/>
    <property type="project" value="TreeGrafter"/>
</dbReference>
<dbReference type="Pfam" id="PF08783">
    <property type="entry name" value="DWNN"/>
    <property type="match status" value="1"/>
</dbReference>
<evidence type="ECO:0000256" key="1">
    <source>
        <dbReference type="ARBA" id="ARBA00004123"/>
    </source>
</evidence>
<name>A0A9P4II09_9PEZI</name>
<dbReference type="EMBL" id="ML978123">
    <property type="protein sequence ID" value="KAF2102021.1"/>
    <property type="molecule type" value="Genomic_DNA"/>
</dbReference>
<keyword evidence="5" id="KW-0539">Nucleus</keyword>
<dbReference type="GO" id="GO:0061630">
    <property type="term" value="F:ubiquitin protein ligase activity"/>
    <property type="evidence" value="ECO:0007669"/>
    <property type="project" value="InterPro"/>
</dbReference>
<dbReference type="InterPro" id="IPR033489">
    <property type="entry name" value="RBBP6"/>
</dbReference>
<feature type="compositionally biased region" description="Basic residues" evidence="7">
    <location>
        <begin position="571"/>
        <end position="583"/>
    </location>
</feature>
<dbReference type="GO" id="GO:0005634">
    <property type="term" value="C:nucleus"/>
    <property type="evidence" value="ECO:0007669"/>
    <property type="project" value="UniProtKB-SubCell"/>
</dbReference>
<keyword evidence="2" id="KW-0479">Metal-binding</keyword>
<dbReference type="PROSITE" id="PS51282">
    <property type="entry name" value="DWNN"/>
    <property type="match status" value="1"/>
</dbReference>
<evidence type="ECO:0000256" key="7">
    <source>
        <dbReference type="SAM" id="MobiDB-lite"/>
    </source>
</evidence>
<evidence type="ECO:0000259" key="9">
    <source>
        <dbReference type="PROSITE" id="PS51282"/>
    </source>
</evidence>
<comment type="subcellular location">
    <subcellularLocation>
        <location evidence="1">Nucleus</location>
    </subcellularLocation>
</comment>
<evidence type="ECO:0000313" key="10">
    <source>
        <dbReference type="EMBL" id="KAF2102021.1"/>
    </source>
</evidence>
<feature type="compositionally biased region" description="Basic and acidic residues" evidence="7">
    <location>
        <begin position="422"/>
        <end position="432"/>
    </location>
</feature>